<evidence type="ECO:0000256" key="2">
    <source>
        <dbReference type="ARBA" id="ARBA00004902"/>
    </source>
</evidence>
<dbReference type="AlphaFoldDB" id="A0A7X1TKW1"/>
<dbReference type="EMBL" id="WHNP01000079">
    <property type="protein sequence ID" value="MPW22814.1"/>
    <property type="molecule type" value="Genomic_DNA"/>
</dbReference>
<accession>A0A7X1TKW1</accession>
<evidence type="ECO:0000256" key="5">
    <source>
        <dbReference type="ARBA" id="ARBA00012060"/>
    </source>
</evidence>
<dbReference type="GO" id="GO:0009073">
    <property type="term" value="P:aromatic amino acid family biosynthetic process"/>
    <property type="evidence" value="ECO:0007669"/>
    <property type="project" value="UniProtKB-KW"/>
</dbReference>
<keyword evidence="7" id="KW-0057">Aromatic amino acid biosynthesis</keyword>
<feature type="binding site" evidence="7">
    <location>
        <begin position="102"/>
        <end position="103"/>
    </location>
    <ligand>
        <name>substrate</name>
    </ligand>
</feature>
<comment type="caution">
    <text evidence="10">The sequence shown here is derived from an EMBL/GenBank/DDBJ whole genome shotgun (WGS) entry which is preliminary data.</text>
</comment>
<proteinExistence type="inferred from homology"/>
<dbReference type="GO" id="GO:0009423">
    <property type="term" value="P:chorismate biosynthetic process"/>
    <property type="evidence" value="ECO:0007669"/>
    <property type="project" value="UniProtKB-UniRule"/>
</dbReference>
<reference evidence="10 11" key="1">
    <citation type="submission" date="2019-10" db="EMBL/GenBank/DDBJ databases">
        <title>Paraburkholderia sp. isolated from nodules of Mimosa pudica from Brazilian Atlantic Forest soils.</title>
        <authorList>
            <person name="Paulitsch F."/>
            <person name="Hungria M."/>
            <person name="Dall'Agnol R."/>
        </authorList>
    </citation>
    <scope>NUCLEOTIDE SEQUENCE [LARGE SCALE GENOMIC DNA]</scope>
    <source>
        <strain evidence="10 11">CNPSo 3157</strain>
    </source>
</reference>
<dbReference type="PANTHER" id="PTHR21272:SF3">
    <property type="entry name" value="CATABOLIC 3-DEHYDROQUINASE"/>
    <property type="match status" value="1"/>
</dbReference>
<keyword evidence="7" id="KW-0028">Amino-acid biosynthesis</keyword>
<comment type="subunit">
    <text evidence="4 7">Homododecamer.</text>
</comment>
<dbReference type="Pfam" id="PF01220">
    <property type="entry name" value="DHquinase_II"/>
    <property type="match status" value="1"/>
</dbReference>
<dbReference type="Gene3D" id="3.40.50.9100">
    <property type="entry name" value="Dehydroquinase, class II"/>
    <property type="match status" value="1"/>
</dbReference>
<dbReference type="GO" id="GO:0003855">
    <property type="term" value="F:3-dehydroquinate dehydratase activity"/>
    <property type="evidence" value="ECO:0007669"/>
    <property type="project" value="UniProtKB-UniRule"/>
</dbReference>
<organism evidence="10 11">
    <name type="scientific">Paraburkholderia franconis</name>
    <dbReference type="NCBI Taxonomy" id="2654983"/>
    <lineage>
        <taxon>Bacteria</taxon>
        <taxon>Pseudomonadati</taxon>
        <taxon>Pseudomonadota</taxon>
        <taxon>Betaproteobacteria</taxon>
        <taxon>Burkholderiales</taxon>
        <taxon>Burkholderiaceae</taxon>
        <taxon>Paraburkholderia</taxon>
    </lineage>
</organism>
<evidence type="ECO:0000256" key="6">
    <source>
        <dbReference type="ARBA" id="ARBA00023239"/>
    </source>
</evidence>
<dbReference type="InterPro" id="IPR036441">
    <property type="entry name" value="DHquinase_II_sf"/>
</dbReference>
<name>A0A7X1TKW1_9BURK</name>
<comment type="function">
    <text evidence="7">Catalyzes a trans-dehydration via an enolate intermediate.</text>
</comment>
<feature type="binding site" evidence="7">
    <location>
        <position position="75"/>
    </location>
    <ligand>
        <name>substrate</name>
    </ligand>
</feature>
<feature type="binding site" evidence="7">
    <location>
        <position position="88"/>
    </location>
    <ligand>
        <name>substrate</name>
    </ligand>
</feature>
<feature type="active site" description="Proton donor" evidence="7 8">
    <location>
        <position position="101"/>
    </location>
</feature>
<sequence length="163" mass="17888">MWRILLIQGANMIHLGKREPEIYGKTTASELDAMLHQHARSKSYELEIFYTNVEGEAINRIHRAVEDGVDGLVMNPAGFNYAEYALRDCIKGAALPYVEVHMTNVEAPGIKCLIAKIADGVIFGLGVHSYVLGLEAMLYLLSNSPKGTLKTHGGQSGDMVARE</sequence>
<keyword evidence="11" id="KW-1185">Reference proteome</keyword>
<dbReference type="GO" id="GO:0008652">
    <property type="term" value="P:amino acid biosynthetic process"/>
    <property type="evidence" value="ECO:0007669"/>
    <property type="project" value="UniProtKB-KW"/>
</dbReference>
<dbReference type="RefSeq" id="WP_152767423.1">
    <property type="nucleotide sequence ID" value="NZ_WHNP01000079.1"/>
</dbReference>
<dbReference type="GO" id="GO:0019631">
    <property type="term" value="P:quinate catabolic process"/>
    <property type="evidence" value="ECO:0007669"/>
    <property type="project" value="TreeGrafter"/>
</dbReference>
<evidence type="ECO:0000313" key="11">
    <source>
        <dbReference type="Proteomes" id="UP000484381"/>
    </source>
</evidence>
<comment type="similarity">
    <text evidence="3 7">Belongs to the type-II 3-dehydroquinase family.</text>
</comment>
<protein>
    <recommendedName>
        <fullName evidence="5 7">3-dehydroquinate dehydratase</fullName>
        <shortName evidence="7">3-dehydroquinase</shortName>
        <ecNumber evidence="5 7">4.2.1.10</ecNumber>
    </recommendedName>
    <alternativeName>
        <fullName evidence="7">Type II DHQase</fullName>
    </alternativeName>
</protein>
<dbReference type="EC" id="4.2.1.10" evidence="5 7"/>
<evidence type="ECO:0000256" key="8">
    <source>
        <dbReference type="PIRSR" id="PIRSR001399-1"/>
    </source>
</evidence>
<dbReference type="NCBIfam" id="NF003807">
    <property type="entry name" value="PRK05395.1-4"/>
    <property type="match status" value="1"/>
</dbReference>
<evidence type="ECO:0000256" key="7">
    <source>
        <dbReference type="HAMAP-Rule" id="MF_00169"/>
    </source>
</evidence>
<dbReference type="InterPro" id="IPR001874">
    <property type="entry name" value="DHquinase_II"/>
</dbReference>
<evidence type="ECO:0000313" key="10">
    <source>
        <dbReference type="EMBL" id="MPW22814.1"/>
    </source>
</evidence>
<dbReference type="SUPFAM" id="SSF52304">
    <property type="entry name" value="Type II 3-dehydroquinate dehydratase"/>
    <property type="match status" value="1"/>
</dbReference>
<keyword evidence="6 7" id="KW-0456">Lyase</keyword>
<dbReference type="PIRSF" id="PIRSF001399">
    <property type="entry name" value="DHquinase_II"/>
    <property type="match status" value="1"/>
</dbReference>
<gene>
    <name evidence="7" type="primary">aroQ</name>
    <name evidence="10" type="ORF">GCT13_39960</name>
</gene>
<dbReference type="PANTHER" id="PTHR21272">
    <property type="entry name" value="CATABOLIC 3-DEHYDROQUINASE"/>
    <property type="match status" value="1"/>
</dbReference>
<dbReference type="CDD" id="cd00466">
    <property type="entry name" value="DHQase_II"/>
    <property type="match status" value="1"/>
</dbReference>
<dbReference type="Proteomes" id="UP000484381">
    <property type="component" value="Unassembled WGS sequence"/>
</dbReference>
<comment type="caution">
    <text evidence="7">Lacks conserved residue(s) required for the propagation of feature annotation.</text>
</comment>
<evidence type="ECO:0000256" key="3">
    <source>
        <dbReference type="ARBA" id="ARBA00011037"/>
    </source>
</evidence>
<comment type="pathway">
    <text evidence="2 7">Metabolic intermediate biosynthesis; chorismate biosynthesis; chorismate from D-erythrose 4-phosphate and phosphoenolpyruvate: step 3/7.</text>
</comment>
<evidence type="ECO:0000256" key="4">
    <source>
        <dbReference type="ARBA" id="ARBA00011193"/>
    </source>
</evidence>
<evidence type="ECO:0000256" key="9">
    <source>
        <dbReference type="PIRSR" id="PIRSR001399-3"/>
    </source>
</evidence>
<dbReference type="UniPathway" id="UPA00053">
    <property type="reaction ID" value="UER00086"/>
</dbReference>
<feature type="active site" description="Proton acceptor" evidence="7 8">
    <location>
        <position position="23"/>
    </location>
</feature>
<feature type="site" description="Transition state stabilizer" evidence="7 9">
    <location>
        <position position="18"/>
    </location>
</feature>
<comment type="catalytic activity">
    <reaction evidence="1 7">
        <text>3-dehydroquinate = 3-dehydroshikimate + H2O</text>
        <dbReference type="Rhea" id="RHEA:21096"/>
        <dbReference type="ChEBI" id="CHEBI:15377"/>
        <dbReference type="ChEBI" id="CHEBI:16630"/>
        <dbReference type="ChEBI" id="CHEBI:32364"/>
        <dbReference type="EC" id="4.2.1.10"/>
    </reaction>
</comment>
<dbReference type="HAMAP" id="MF_00169">
    <property type="entry name" value="AroQ"/>
    <property type="match status" value="1"/>
</dbReference>
<evidence type="ECO:0000256" key="1">
    <source>
        <dbReference type="ARBA" id="ARBA00001864"/>
    </source>
</evidence>